<proteinExistence type="predicted"/>
<organism evidence="2 3">
    <name type="scientific">Cohnella lubricantis</name>
    <dbReference type="NCBI Taxonomy" id="2163172"/>
    <lineage>
        <taxon>Bacteria</taxon>
        <taxon>Bacillati</taxon>
        <taxon>Bacillota</taxon>
        <taxon>Bacilli</taxon>
        <taxon>Bacillales</taxon>
        <taxon>Paenibacillaceae</taxon>
        <taxon>Cohnella</taxon>
    </lineage>
</organism>
<feature type="transmembrane region" description="Helical" evidence="1">
    <location>
        <begin position="20"/>
        <end position="40"/>
    </location>
</feature>
<comment type="caution">
    <text evidence="2">The sequence shown here is derived from an EMBL/GenBank/DDBJ whole genome shotgun (WGS) entry which is preliminary data.</text>
</comment>
<feature type="transmembrane region" description="Helical" evidence="1">
    <location>
        <begin position="201"/>
        <end position="221"/>
    </location>
</feature>
<accession>A0A841TCB3</accession>
<dbReference type="NCBIfam" id="TIGR02206">
    <property type="entry name" value="intg_mem_TP0381"/>
    <property type="match status" value="1"/>
</dbReference>
<keyword evidence="3" id="KW-1185">Reference proteome</keyword>
<dbReference type="EMBL" id="JACJVN010000065">
    <property type="protein sequence ID" value="MBB6678944.1"/>
    <property type="molecule type" value="Genomic_DNA"/>
</dbReference>
<evidence type="ECO:0000313" key="2">
    <source>
        <dbReference type="EMBL" id="MBB6678944.1"/>
    </source>
</evidence>
<dbReference type="Proteomes" id="UP000574133">
    <property type="component" value="Unassembled WGS sequence"/>
</dbReference>
<keyword evidence="1" id="KW-1133">Transmembrane helix</keyword>
<protein>
    <submittedName>
        <fullName evidence="2">TIGR02206 family membrane protein</fullName>
    </submittedName>
</protein>
<feature type="transmembrane region" description="Helical" evidence="1">
    <location>
        <begin position="130"/>
        <end position="148"/>
    </location>
</feature>
<dbReference type="Pfam" id="PF14808">
    <property type="entry name" value="TMEM164"/>
    <property type="match status" value="1"/>
</dbReference>
<keyword evidence="1" id="KW-0472">Membrane</keyword>
<dbReference type="AlphaFoldDB" id="A0A841TCB3"/>
<name>A0A841TCB3_9BACL</name>
<reference evidence="2 3" key="1">
    <citation type="submission" date="2020-08" db="EMBL/GenBank/DDBJ databases">
        <title>Cohnella phylogeny.</title>
        <authorList>
            <person name="Dunlap C."/>
        </authorList>
    </citation>
    <scope>NUCLEOTIDE SEQUENCE [LARGE SCALE GENOMIC DNA]</scope>
    <source>
        <strain evidence="2 3">DSM 103658</strain>
    </source>
</reference>
<keyword evidence="1" id="KW-0812">Transmembrane</keyword>
<sequence>MNSWWSAEVDYIQPFSMQHLVYIAIVLAVLAALVICRGKLRAQSSKITAVVLTVAILQQMMLYSWYAAETGFNMNDSLPLHICRITTLLGIYFLITKNTIVLDVIFYFGLFAYGSFLYPQRIYPITHSQGLSYLLSHMLVILLPYYGYKITGWRPTLKGVIRTYGLFVVYFFFVYFLNPLIDGNYFYLKYRPFFGGWPDLAYVPATLAVTLVGFLLAFAVVRSCIRNTDIRDKNIEVQNESNP</sequence>
<gene>
    <name evidence="2" type="ORF">H4Q31_16765</name>
</gene>
<evidence type="ECO:0000256" key="1">
    <source>
        <dbReference type="SAM" id="Phobius"/>
    </source>
</evidence>
<dbReference type="InterPro" id="IPR011737">
    <property type="entry name" value="CHP02206_TP0381"/>
</dbReference>
<evidence type="ECO:0000313" key="3">
    <source>
        <dbReference type="Proteomes" id="UP000574133"/>
    </source>
</evidence>
<dbReference type="RefSeq" id="WP_185180212.1">
    <property type="nucleotide sequence ID" value="NZ_CBCSEP010000002.1"/>
</dbReference>
<feature type="transmembrane region" description="Helical" evidence="1">
    <location>
        <begin position="160"/>
        <end position="181"/>
    </location>
</feature>